<dbReference type="OrthoDB" id="9806665at2"/>
<reference evidence="3 4" key="1">
    <citation type="submission" date="2018-05" db="EMBL/GenBank/DDBJ databases">
        <title>Abyssibacter profundi OUC007T gen. nov., sp. nov, a marine bacterium isolated from seawater of the Mariana Trench.</title>
        <authorList>
            <person name="Zhou S."/>
        </authorList>
    </citation>
    <scope>NUCLEOTIDE SEQUENCE [LARGE SCALE GENOMIC DNA]</scope>
    <source>
        <strain evidence="3 4">OUC007</strain>
    </source>
</reference>
<organism evidence="3 4">
    <name type="scientific">Abyssibacter profundi</name>
    <dbReference type="NCBI Taxonomy" id="2182787"/>
    <lineage>
        <taxon>Bacteria</taxon>
        <taxon>Pseudomonadati</taxon>
        <taxon>Pseudomonadota</taxon>
        <taxon>Gammaproteobacteria</taxon>
        <taxon>Chromatiales</taxon>
        <taxon>Oceanococcaceae</taxon>
        <taxon>Abyssibacter</taxon>
    </lineage>
</organism>
<evidence type="ECO:0000313" key="4">
    <source>
        <dbReference type="Proteomes" id="UP000251800"/>
    </source>
</evidence>
<dbReference type="EMBL" id="QEQK01000003">
    <property type="protein sequence ID" value="PWN57109.1"/>
    <property type="molecule type" value="Genomic_DNA"/>
</dbReference>
<dbReference type="Proteomes" id="UP000251800">
    <property type="component" value="Unassembled WGS sequence"/>
</dbReference>
<feature type="transmembrane region" description="Helical" evidence="2">
    <location>
        <begin position="99"/>
        <end position="123"/>
    </location>
</feature>
<dbReference type="Pfam" id="PF02325">
    <property type="entry name" value="CCB3_YggT"/>
    <property type="match status" value="2"/>
</dbReference>
<protein>
    <submittedName>
        <fullName evidence="3">YggT family protein</fullName>
    </submittedName>
</protein>
<name>A0A363UNZ3_9GAMM</name>
<sequence length="184" mass="20477">MGQAQNAGLFLVNTLFTLYMSVVFLRIVLRWVSANFHNPLSQFIWQVTNPPVAPLARIVPRWRQLDTAAIVLLLALSVLHIVIVLALTPYQLGPLAVAWFALLKLVVLVLNVYTFTIFVQAIMSWLGPQQSNPANALLWSVNEPVLAPVRRVIPPIGGLDLTPLAVILGLQVLSRLINLPYLFR</sequence>
<accession>A0A363UNZ3</accession>
<dbReference type="InterPro" id="IPR003425">
    <property type="entry name" value="CCB3/YggT"/>
</dbReference>
<proteinExistence type="inferred from homology"/>
<evidence type="ECO:0000313" key="3">
    <source>
        <dbReference type="EMBL" id="PWN57109.1"/>
    </source>
</evidence>
<dbReference type="PANTHER" id="PTHR33219">
    <property type="entry name" value="YLMG HOMOLOG PROTEIN 2, CHLOROPLASTIC"/>
    <property type="match status" value="1"/>
</dbReference>
<feature type="transmembrane region" description="Helical" evidence="2">
    <location>
        <begin position="67"/>
        <end position="87"/>
    </location>
</feature>
<evidence type="ECO:0000256" key="1">
    <source>
        <dbReference type="ARBA" id="ARBA00010894"/>
    </source>
</evidence>
<dbReference type="GO" id="GO:0016020">
    <property type="term" value="C:membrane"/>
    <property type="evidence" value="ECO:0007669"/>
    <property type="project" value="InterPro"/>
</dbReference>
<comment type="similarity">
    <text evidence="1">Belongs to the YggT family.</text>
</comment>
<evidence type="ECO:0000256" key="2">
    <source>
        <dbReference type="SAM" id="Phobius"/>
    </source>
</evidence>
<dbReference type="AlphaFoldDB" id="A0A363UNZ3"/>
<keyword evidence="4" id="KW-1185">Reference proteome</keyword>
<keyword evidence="2" id="KW-0472">Membrane</keyword>
<dbReference type="RefSeq" id="WP_109719189.1">
    <property type="nucleotide sequence ID" value="NZ_QEQK01000003.1"/>
</dbReference>
<comment type="caution">
    <text evidence="3">The sequence shown here is derived from an EMBL/GenBank/DDBJ whole genome shotgun (WGS) entry which is preliminary data.</text>
</comment>
<dbReference type="PANTHER" id="PTHR33219:SF14">
    <property type="entry name" value="PROTEIN COFACTOR ASSEMBLY OF COMPLEX C SUBUNIT B CCB3, CHLOROPLASTIC-RELATED"/>
    <property type="match status" value="1"/>
</dbReference>
<feature type="transmembrane region" description="Helical" evidence="2">
    <location>
        <begin position="164"/>
        <end position="183"/>
    </location>
</feature>
<keyword evidence="2" id="KW-0812">Transmembrane</keyword>
<keyword evidence="2" id="KW-1133">Transmembrane helix</keyword>
<gene>
    <name evidence="3" type="ORF">DEH80_04035</name>
</gene>
<feature type="transmembrane region" description="Helical" evidence="2">
    <location>
        <begin position="7"/>
        <end position="29"/>
    </location>
</feature>